<evidence type="ECO:0000313" key="7">
    <source>
        <dbReference type="EMBL" id="TQJ06205.1"/>
    </source>
</evidence>
<feature type="compositionally biased region" description="Low complexity" evidence="5">
    <location>
        <begin position="65"/>
        <end position="84"/>
    </location>
</feature>
<proteinExistence type="predicted"/>
<sequence>MALAEELAEISRLVEGDDVETTLGRFVRRLVATVPDCDEAVMVVGDDKSFELATRHPACATPTQSSAESLPESLPESLAESPAADVRPTEFDRELTRLDGPMRDVLVHGEPHRITDTDERWPNFTAAMVATGHRSCLLLPVRTRGEGAGFVLLSTQPDAFADASYDVALLFALHAGAAFDNVQLFHDSRSLIDQLLVALETRAVIGQAQGLLMHRYGLNRQVAFEVLKRGSQNNNVKLRDLATTLVQAHETGSLMKTLTEHGLAIG</sequence>
<name>A0A542DT77_9ACTN</name>
<dbReference type="PIRSF" id="PIRSF036625">
    <property type="entry name" value="GAF_ANTAR"/>
    <property type="match status" value="1"/>
</dbReference>
<dbReference type="Pfam" id="PF13185">
    <property type="entry name" value="GAF_2"/>
    <property type="match status" value="1"/>
</dbReference>
<dbReference type="EMBL" id="VFMM01000003">
    <property type="protein sequence ID" value="TQJ06205.1"/>
    <property type="molecule type" value="Genomic_DNA"/>
</dbReference>
<dbReference type="InterPro" id="IPR012074">
    <property type="entry name" value="GAF_ANTAR"/>
</dbReference>
<evidence type="ECO:0000256" key="5">
    <source>
        <dbReference type="SAM" id="MobiDB-lite"/>
    </source>
</evidence>
<gene>
    <name evidence="7" type="ORF">FB475_5860</name>
</gene>
<dbReference type="GO" id="GO:0003723">
    <property type="term" value="F:RNA binding"/>
    <property type="evidence" value="ECO:0007669"/>
    <property type="project" value="InterPro"/>
</dbReference>
<comment type="caution">
    <text evidence="7">The sequence shown here is derived from an EMBL/GenBank/DDBJ whole genome shotgun (WGS) entry which is preliminary data.</text>
</comment>
<dbReference type="GO" id="GO:0016301">
    <property type="term" value="F:kinase activity"/>
    <property type="evidence" value="ECO:0007669"/>
    <property type="project" value="UniProtKB-KW"/>
</dbReference>
<evidence type="ECO:0000256" key="3">
    <source>
        <dbReference type="ARBA" id="ARBA00023015"/>
    </source>
</evidence>
<evidence type="ECO:0000256" key="4">
    <source>
        <dbReference type="ARBA" id="ARBA00023163"/>
    </source>
</evidence>
<dbReference type="AlphaFoldDB" id="A0A542DT77"/>
<dbReference type="Pfam" id="PF03861">
    <property type="entry name" value="ANTAR"/>
    <property type="match status" value="1"/>
</dbReference>
<keyword evidence="3" id="KW-0805">Transcription regulation</keyword>
<reference evidence="7 8" key="1">
    <citation type="submission" date="2019-06" db="EMBL/GenBank/DDBJ databases">
        <title>Sequencing the genomes of 1000 actinobacteria strains.</title>
        <authorList>
            <person name="Klenk H.-P."/>
        </authorList>
    </citation>
    <scope>NUCLEOTIDE SEQUENCE [LARGE SCALE GENOMIC DNA]</scope>
    <source>
        <strain evidence="7 8">DSM 17305</strain>
    </source>
</reference>
<keyword evidence="4" id="KW-0804">Transcription</keyword>
<accession>A0A542DT77</accession>
<dbReference type="SMART" id="SM01012">
    <property type="entry name" value="ANTAR"/>
    <property type="match status" value="1"/>
</dbReference>
<evidence type="ECO:0000256" key="2">
    <source>
        <dbReference type="ARBA" id="ARBA00022777"/>
    </source>
</evidence>
<dbReference type="Proteomes" id="UP000316298">
    <property type="component" value="Unassembled WGS sequence"/>
</dbReference>
<dbReference type="InterPro" id="IPR036388">
    <property type="entry name" value="WH-like_DNA-bd_sf"/>
</dbReference>
<organism evidence="7 8">
    <name type="scientific">Kribbella jejuensis</name>
    <dbReference type="NCBI Taxonomy" id="236068"/>
    <lineage>
        <taxon>Bacteria</taxon>
        <taxon>Bacillati</taxon>
        <taxon>Actinomycetota</taxon>
        <taxon>Actinomycetes</taxon>
        <taxon>Propionibacteriales</taxon>
        <taxon>Kribbellaceae</taxon>
        <taxon>Kribbella</taxon>
    </lineage>
</organism>
<dbReference type="SUPFAM" id="SSF52172">
    <property type="entry name" value="CheY-like"/>
    <property type="match status" value="1"/>
</dbReference>
<evidence type="ECO:0000256" key="1">
    <source>
        <dbReference type="ARBA" id="ARBA00022679"/>
    </source>
</evidence>
<evidence type="ECO:0000313" key="8">
    <source>
        <dbReference type="Proteomes" id="UP000316298"/>
    </source>
</evidence>
<dbReference type="InterPro" id="IPR011006">
    <property type="entry name" value="CheY-like_superfamily"/>
</dbReference>
<dbReference type="InterPro" id="IPR029016">
    <property type="entry name" value="GAF-like_dom_sf"/>
</dbReference>
<protein>
    <submittedName>
        <fullName evidence="7">ANTAR domain-containing protein</fullName>
    </submittedName>
</protein>
<keyword evidence="2" id="KW-0418">Kinase</keyword>
<dbReference type="SUPFAM" id="SSF55781">
    <property type="entry name" value="GAF domain-like"/>
    <property type="match status" value="1"/>
</dbReference>
<dbReference type="PROSITE" id="PS50921">
    <property type="entry name" value="ANTAR"/>
    <property type="match status" value="1"/>
</dbReference>
<feature type="domain" description="ANTAR" evidence="6">
    <location>
        <begin position="185"/>
        <end position="246"/>
    </location>
</feature>
<dbReference type="InterPro" id="IPR005561">
    <property type="entry name" value="ANTAR"/>
</dbReference>
<dbReference type="Gene3D" id="3.30.450.40">
    <property type="match status" value="1"/>
</dbReference>
<keyword evidence="8" id="KW-1185">Reference proteome</keyword>
<dbReference type="Gene3D" id="1.10.10.10">
    <property type="entry name" value="Winged helix-like DNA-binding domain superfamily/Winged helix DNA-binding domain"/>
    <property type="match status" value="1"/>
</dbReference>
<evidence type="ECO:0000259" key="6">
    <source>
        <dbReference type="PROSITE" id="PS50921"/>
    </source>
</evidence>
<feature type="region of interest" description="Disordered" evidence="5">
    <location>
        <begin position="59"/>
        <end position="86"/>
    </location>
</feature>
<keyword evidence="1" id="KW-0808">Transferase</keyword>
<dbReference type="InterPro" id="IPR003018">
    <property type="entry name" value="GAF"/>
</dbReference>